<keyword evidence="8" id="KW-1185">Reference proteome</keyword>
<feature type="compositionally biased region" description="Basic and acidic residues" evidence="4">
    <location>
        <begin position="572"/>
        <end position="586"/>
    </location>
</feature>
<feature type="region of interest" description="Disordered" evidence="4">
    <location>
        <begin position="572"/>
        <end position="602"/>
    </location>
</feature>
<feature type="signal peptide" evidence="5">
    <location>
        <begin position="1"/>
        <end position="23"/>
    </location>
</feature>
<organism evidence="7 8">
    <name type="scientific">Endozoicomonas gorgoniicola</name>
    <dbReference type="NCBI Taxonomy" id="1234144"/>
    <lineage>
        <taxon>Bacteria</taxon>
        <taxon>Pseudomonadati</taxon>
        <taxon>Pseudomonadota</taxon>
        <taxon>Gammaproteobacteria</taxon>
        <taxon>Oceanospirillales</taxon>
        <taxon>Endozoicomonadaceae</taxon>
        <taxon>Endozoicomonas</taxon>
    </lineage>
</organism>
<feature type="repeat" description="TPR" evidence="3">
    <location>
        <begin position="538"/>
        <end position="571"/>
    </location>
</feature>
<dbReference type="PANTHER" id="PTHR44943">
    <property type="entry name" value="CELLULOSE SYNTHASE OPERON PROTEIN C"/>
    <property type="match status" value="1"/>
</dbReference>
<proteinExistence type="predicted"/>
<dbReference type="Gene3D" id="1.25.40.10">
    <property type="entry name" value="Tetratricopeptide repeat domain"/>
    <property type="match status" value="2"/>
</dbReference>
<evidence type="ECO:0000313" key="8">
    <source>
        <dbReference type="Proteomes" id="UP001209854"/>
    </source>
</evidence>
<gene>
    <name evidence="7" type="ORF">NX722_28140</name>
</gene>
<dbReference type="EMBL" id="JAPFCC010000001">
    <property type="protein sequence ID" value="MCW7556437.1"/>
    <property type="molecule type" value="Genomic_DNA"/>
</dbReference>
<feature type="repeat" description="TPR" evidence="3">
    <location>
        <begin position="232"/>
        <end position="265"/>
    </location>
</feature>
<dbReference type="SUPFAM" id="SSF48452">
    <property type="entry name" value="TPR-like"/>
    <property type="match status" value="2"/>
</dbReference>
<evidence type="ECO:0000256" key="1">
    <source>
        <dbReference type="ARBA" id="ARBA00022737"/>
    </source>
</evidence>
<evidence type="ECO:0000259" key="6">
    <source>
        <dbReference type="Pfam" id="PF23914"/>
    </source>
</evidence>
<protein>
    <submittedName>
        <fullName evidence="7">Tetratricopeptide repeat protein</fullName>
    </submittedName>
</protein>
<reference evidence="7 8" key="1">
    <citation type="submission" date="2022-10" db="EMBL/GenBank/DDBJ databases">
        <title>High-quality genome sequences of two octocoral-associated bacteria, Endozoicomonas euniceicola EF212 and Endozoicomonas gorgoniicola PS125.</title>
        <authorList>
            <person name="Chiou Y.-J."/>
            <person name="Chen Y.-H."/>
        </authorList>
    </citation>
    <scope>NUCLEOTIDE SEQUENCE [LARGE SCALE GENOMIC DNA]</scope>
    <source>
        <strain evidence="7 8">PS125</strain>
    </source>
</reference>
<dbReference type="InterPro" id="IPR019734">
    <property type="entry name" value="TPR_rpt"/>
</dbReference>
<dbReference type="Pfam" id="PF14559">
    <property type="entry name" value="TPR_19"/>
    <property type="match status" value="1"/>
</dbReference>
<accession>A0ABT3N480</accession>
<dbReference type="Pfam" id="PF13432">
    <property type="entry name" value="TPR_16"/>
    <property type="match status" value="2"/>
</dbReference>
<evidence type="ECO:0000256" key="5">
    <source>
        <dbReference type="SAM" id="SignalP"/>
    </source>
</evidence>
<feature type="chain" id="PRO_5046192414" evidence="5">
    <location>
        <begin position="24"/>
        <end position="602"/>
    </location>
</feature>
<evidence type="ECO:0000313" key="7">
    <source>
        <dbReference type="EMBL" id="MCW7556437.1"/>
    </source>
</evidence>
<evidence type="ECO:0000256" key="4">
    <source>
        <dbReference type="SAM" id="MobiDB-lite"/>
    </source>
</evidence>
<dbReference type="PROSITE" id="PS51257">
    <property type="entry name" value="PROKAR_LIPOPROTEIN"/>
    <property type="match status" value="1"/>
</dbReference>
<dbReference type="PANTHER" id="PTHR44943:SF8">
    <property type="entry name" value="TPR REPEAT-CONTAINING PROTEIN MJ0263"/>
    <property type="match status" value="1"/>
</dbReference>
<name>A0ABT3N480_9GAMM</name>
<evidence type="ECO:0000256" key="3">
    <source>
        <dbReference type="PROSITE-ProRule" id="PRU00339"/>
    </source>
</evidence>
<keyword evidence="1" id="KW-0677">Repeat</keyword>
<keyword evidence="2 3" id="KW-0802">TPR repeat</keyword>
<feature type="domain" description="Cytochrome c-type biogenesis protein H TPR" evidence="6">
    <location>
        <begin position="225"/>
        <end position="329"/>
    </location>
</feature>
<dbReference type="Proteomes" id="UP001209854">
    <property type="component" value="Unassembled WGS sequence"/>
</dbReference>
<dbReference type="RefSeq" id="WP_262566118.1">
    <property type="nucleotide sequence ID" value="NZ_JAPFCC010000001.1"/>
</dbReference>
<dbReference type="InterPro" id="IPR056413">
    <property type="entry name" value="TPR_CcmH_CycH"/>
</dbReference>
<evidence type="ECO:0000256" key="2">
    <source>
        <dbReference type="ARBA" id="ARBA00022803"/>
    </source>
</evidence>
<dbReference type="SMART" id="SM00028">
    <property type="entry name" value="TPR"/>
    <property type="match status" value="10"/>
</dbReference>
<dbReference type="InterPro" id="IPR051685">
    <property type="entry name" value="Ycf3/AcsC/BcsC/TPR_MFPF"/>
</dbReference>
<keyword evidence="5" id="KW-0732">Signal</keyword>
<dbReference type="PROSITE" id="PS50005">
    <property type="entry name" value="TPR"/>
    <property type="match status" value="2"/>
</dbReference>
<sequence>MKELKSFSLLLARVSVFSLGLSALGGCVTTQGIQSGQDSQEPLTDSVTIKVEKEPVRSFEPETVYDLLVAELGGQRKRYDLALGNYLKQAHKTRDVGVAERAYQISMFIGARQASLDAALLWAELAPDDAHALQASAIELVRDGQLDRAVDQMRKILDLHGEANFDFLASSAAELSDEDRDSLLKTFDTILKEYPYHRSLMLGKAILLQQAGRNDEAMLLCDQLLKRDPEYVKALILKGRILNQLGRGEEAEQMLADAVELHPDRPRLRLLYARVLVHLNKLDQARIQFEELLKQSPHDVEILISLALIALENDMPDRAETYFKRLLKLGQRKGTAYYYLGRISEKKGNLKEAETYFLNVPPGKEFMRAQVSLVQLMLSQGRLKDARKYLGEARNRYPIHAVQLYMLETEILTGAGEYNEALGLFDAAVLRHPENVNLLYARAMLQERLGKLEGLEKDLRTIIKLQPDNAAALNALGYTLADRTDRYEEARALIEKAYSIDSDDPAIMDSMGWVNYRLGNLEAALKYLKQAYEKFPDHEVAAHLGEVLWMMGRRDEAIALWKEALEKKPESEILRSTRERLEKQAEPKGNSKAASAPVASRP</sequence>
<dbReference type="InterPro" id="IPR011990">
    <property type="entry name" value="TPR-like_helical_dom_sf"/>
</dbReference>
<comment type="caution">
    <text evidence="7">The sequence shown here is derived from an EMBL/GenBank/DDBJ whole genome shotgun (WGS) entry which is preliminary data.</text>
</comment>
<dbReference type="Pfam" id="PF23914">
    <property type="entry name" value="TPR_CcmH_CycH"/>
    <property type="match status" value="1"/>
</dbReference>